<keyword evidence="4" id="KW-1185">Reference proteome</keyword>
<evidence type="ECO:0000313" key="5">
    <source>
        <dbReference type="RefSeq" id="XP_014674989.1"/>
    </source>
</evidence>
<dbReference type="RefSeq" id="XP_014674989.1">
    <property type="nucleotide sequence ID" value="XM_014819503.1"/>
</dbReference>
<feature type="domain" description="BROMI middle region" evidence="1">
    <location>
        <begin position="176"/>
        <end position="872"/>
    </location>
</feature>
<evidence type="ECO:0000259" key="3">
    <source>
        <dbReference type="Pfam" id="PF23440"/>
    </source>
</evidence>
<evidence type="ECO:0000313" key="4">
    <source>
        <dbReference type="Proteomes" id="UP000695022"/>
    </source>
</evidence>
<feature type="domain" description="BROMI N-terminal" evidence="2">
    <location>
        <begin position="16"/>
        <end position="124"/>
    </location>
</feature>
<dbReference type="PANTHER" id="PTHR13465:SF3">
    <property type="entry name" value="PROTEIN BROAD-MINDED"/>
    <property type="match status" value="1"/>
</dbReference>
<reference evidence="5" key="1">
    <citation type="submission" date="2025-08" db="UniProtKB">
        <authorList>
            <consortium name="RefSeq"/>
        </authorList>
    </citation>
    <scope>IDENTIFICATION</scope>
</reference>
<dbReference type="Proteomes" id="UP000695022">
    <property type="component" value="Unplaced"/>
</dbReference>
<dbReference type="InterPro" id="IPR032735">
    <property type="entry name" value="BROMI_M"/>
</dbReference>
<dbReference type="Pfam" id="PF14961">
    <property type="entry name" value="BROMI"/>
    <property type="match status" value="1"/>
</dbReference>
<sequence length="1353" mass="151976">MVENVETDQTLIANGLRELLFNLKPVTDGAITMESLEDDILNLEQTDENFHKYILVKHIRERIDKSLGATANLHLNQIVKANELPGDQSTLLADITDEIMKSPRYELLTDTLKTNVFEAVKQILDEGVTSIDTYSSSNEPRCLTPFTSMVYRSFNDDTSSVGSNSLQQSLLFLNPEQYIYLADNMSPSKPLKVRLDAVQTLYRIPANEVVPSDHWSKYKAHLLDMLCDPHQELFYWALKVHAKMFVVTAPHVNREIYTNLVEYIALQFSSKTRSIPSLHRGIDASKKQNSHLLLAVRLLNDFQQQLPLYWLRFSDRFLQDYIEGATSLLAISSVKDSLCPLHYMALVDPHASWFKKWMHSEYSRCVVLEHLEKYPHLLMKSVDCLLAYAANHEGTQTLTPTETTTSHLPGAHIQQRSAPAGDAIAAGVVYKEAAVKFLLALHSMQLVGELLRYGTSRSLFIQLQPGGVSLTDVIVAFTSIMLAPDSTEIGEFSAAAVARAILERIAAQNVGSHLLCRFAVMQRLLNPLIQAFHSPEQSIGTADTVHQQAILNAGCVLHSLASSKEGKHYLLYGKVGKCCKASSPCDSVVNSDSCQPDNNDIESASPLEKPVANVVVDLLIQLLPLNDAVTHPETMIAVQQNLLGICQQLYSHHDGLNMLADYRLHIALASSWRDVTREIEESKTPTPGEDEVGGLQEADQSMKQDWANHLIEGLLSFANTPKGIGMLMDTSMLHICSDLLCCQHEERYQIGEGEHHEMAALITRLASTAAGCRAIERAGLFEYAVERVWNRLECRQSIEEFEQENCGVLPDRVLQRSLLTIARFVSIYPAVYELLAGQSLSGCQDFLSRKVPWTILELVDRIVVIDNPLKILSLFSYDQSHLFGLRLLMFMCSSLDCLLLLEAQYSVQAALLAAQRDSVHEETSMVILDELSVMRNHILVKSATIGGANERVLPPTYCAHSLTFQPGAVVHESIYAWPLLTELPVPSTYVIVSTNQKRDVSKYLEGLLTNQRGVLDEPSPMWVKNCSVAFTSMLAAGHWCSQENLAELLERTSCHMARSRSPLESPASLDTSDIVQKMWSIGAKVAVEYGIRLELLPTKKSGELNRKMEEELLEVLLYCEGHLWIRQRLEMGLLRFTDGNTYPGFDWFVATVFLLFGGDGRRSSAFMKNLATLPAATFLCMPAAHKSAYLPRSVAQNGLHPVYFITGHWVELLLATELSVVHAAFSVNGISAAQLCYHWMSQCFWNYLDWKEICQYISLCLLLNIDYQVHFCMAILRHLQPLVQKHCYSEDLLLILHEQPIRDFHVEQHMIFMDDLKAKHGDKILKDMNDTMNNTEHISAETPLEMLFENSLT</sequence>
<dbReference type="Pfam" id="PF23431">
    <property type="entry name" value="BROMI_N"/>
    <property type="match status" value="1"/>
</dbReference>
<dbReference type="PANTHER" id="PTHR13465">
    <property type="entry name" value="UPF0183 PROTEIN"/>
    <property type="match status" value="1"/>
</dbReference>
<organism evidence="4 5">
    <name type="scientific">Priapulus caudatus</name>
    <name type="common">Priapulid worm</name>
    <dbReference type="NCBI Taxonomy" id="37621"/>
    <lineage>
        <taxon>Eukaryota</taxon>
        <taxon>Metazoa</taxon>
        <taxon>Ecdysozoa</taxon>
        <taxon>Scalidophora</taxon>
        <taxon>Priapulida</taxon>
        <taxon>Priapulimorpha</taxon>
        <taxon>Priapulimorphida</taxon>
        <taxon>Priapulidae</taxon>
        <taxon>Priapulus</taxon>
    </lineage>
</organism>
<gene>
    <name evidence="5" type="primary">LOC106815079</name>
</gene>
<feature type="domain" description="BROMI C-terminal Rab TBC-like" evidence="3">
    <location>
        <begin position="891"/>
        <end position="1329"/>
    </location>
</feature>
<evidence type="ECO:0000259" key="1">
    <source>
        <dbReference type="Pfam" id="PF14961"/>
    </source>
</evidence>
<evidence type="ECO:0000259" key="2">
    <source>
        <dbReference type="Pfam" id="PF23431"/>
    </source>
</evidence>
<dbReference type="InterPro" id="IPR055392">
    <property type="entry name" value="BROMI_C"/>
</dbReference>
<dbReference type="Gene3D" id="1.10.472.80">
    <property type="entry name" value="Ypt/Rab-GAP domain of gyp1p, domain 3"/>
    <property type="match status" value="1"/>
</dbReference>
<dbReference type="InterPro" id="IPR039156">
    <property type="entry name" value="PHAF1/BROMI"/>
</dbReference>
<dbReference type="GeneID" id="106815079"/>
<proteinExistence type="predicted"/>
<dbReference type="InterPro" id="IPR055391">
    <property type="entry name" value="BROMI_N"/>
</dbReference>
<accession>A0ABM1ES18</accession>
<name>A0ABM1ES18_PRICU</name>
<protein>
    <submittedName>
        <fullName evidence="5">Protein broad-minded-like isoform X1</fullName>
    </submittedName>
</protein>
<dbReference type="Pfam" id="PF23440">
    <property type="entry name" value="BROMI_C"/>
    <property type="match status" value="1"/>
</dbReference>